<dbReference type="InterPro" id="IPR018490">
    <property type="entry name" value="cNMP-bd_dom_sf"/>
</dbReference>
<dbReference type="InterPro" id="IPR005821">
    <property type="entry name" value="Ion_trans_dom"/>
</dbReference>
<dbReference type="GO" id="GO:0005886">
    <property type="term" value="C:plasma membrane"/>
    <property type="evidence" value="ECO:0007669"/>
    <property type="project" value="TreeGrafter"/>
</dbReference>
<comment type="subcellular location">
    <subcellularLocation>
        <location evidence="1">Membrane</location>
        <topology evidence="1">Multi-pass membrane protein</topology>
    </subcellularLocation>
</comment>
<name>A0A813E4I8_POLGL</name>
<dbReference type="CDD" id="cd00038">
    <property type="entry name" value="CAP_ED"/>
    <property type="match status" value="1"/>
</dbReference>
<gene>
    <name evidence="9" type="ORF">PGLA1383_LOCUS15327</name>
</gene>
<sequence length="457" mass="51826">MMSKIIAFPGSLSRVCWDLIGAALILYDLFVIPMKVFDPPETLVTITMDWFTLLFWTLNVANTLTVGFVTGGNTVMSPLLILKNYLKRWFLIDCIVLVPDWAFTVASSGADSGSESIKMLRILRLARTARLLRLFKLKWILDRINDYLDSEFGSIITDVVKMVVLLVTINHFIACAWFAIGNQNSNTDEDSWIKAHGFQRSDWKYQYMTAFHWSITQFTPAGMEVQPHNMSERSFTVSVVIFALVGFSYMVGSITGSLAQLRSMSAGATKEFWLLRRFLKRNSVPMTLSLRIQRFVEHAHKRQQQTMSITQVKILSLLSEQLMEELQCAINLPHLNVHPLFQFLNGFSTITMQRLAKDAVGRVRMAKGDTLFLPNQKATCMYFIASGGVEYTRTFEEKAVREFLDAGEDWIAEPIMWTPSWIHVGEAKAVTESELLCVKPKTFEDILSLVGPVAAVV</sequence>
<dbReference type="AlphaFoldDB" id="A0A813E4I8"/>
<accession>A0A813E4I8</accession>
<evidence type="ECO:0000256" key="3">
    <source>
        <dbReference type="ARBA" id="ARBA00022692"/>
    </source>
</evidence>
<comment type="caution">
    <text evidence="9">The sequence shown here is derived from an EMBL/GenBank/DDBJ whole genome shotgun (WGS) entry which is preliminary data.</text>
</comment>
<evidence type="ECO:0000256" key="6">
    <source>
        <dbReference type="ARBA" id="ARBA00023136"/>
    </source>
</evidence>
<dbReference type="Gene3D" id="2.60.120.10">
    <property type="entry name" value="Jelly Rolls"/>
    <property type="match status" value="1"/>
</dbReference>
<evidence type="ECO:0000256" key="4">
    <source>
        <dbReference type="ARBA" id="ARBA00022989"/>
    </source>
</evidence>
<dbReference type="GO" id="GO:0005249">
    <property type="term" value="F:voltage-gated potassium channel activity"/>
    <property type="evidence" value="ECO:0007669"/>
    <property type="project" value="TreeGrafter"/>
</dbReference>
<keyword evidence="10" id="KW-1185">Reference proteome</keyword>
<dbReference type="SUPFAM" id="SSF51206">
    <property type="entry name" value="cAMP-binding domain-like"/>
    <property type="match status" value="1"/>
</dbReference>
<dbReference type="InterPro" id="IPR000595">
    <property type="entry name" value="cNMP-bd_dom"/>
</dbReference>
<dbReference type="OMA" id="WIAEPIM"/>
<dbReference type="OrthoDB" id="421226at2759"/>
<keyword evidence="4 7" id="KW-1133">Transmembrane helix</keyword>
<evidence type="ECO:0000313" key="9">
    <source>
        <dbReference type="EMBL" id="CAE8596869.1"/>
    </source>
</evidence>
<dbReference type="Gene3D" id="1.10.287.70">
    <property type="match status" value="1"/>
</dbReference>
<keyword evidence="6 7" id="KW-0472">Membrane</keyword>
<dbReference type="InterPro" id="IPR014710">
    <property type="entry name" value="RmlC-like_jellyroll"/>
</dbReference>
<dbReference type="InterPro" id="IPR050818">
    <property type="entry name" value="KCNH_animal-type"/>
</dbReference>
<evidence type="ECO:0000259" key="8">
    <source>
        <dbReference type="PROSITE" id="PS50042"/>
    </source>
</evidence>
<dbReference type="PROSITE" id="PS50042">
    <property type="entry name" value="CNMP_BINDING_3"/>
    <property type="match status" value="1"/>
</dbReference>
<evidence type="ECO:0000256" key="2">
    <source>
        <dbReference type="ARBA" id="ARBA00022448"/>
    </source>
</evidence>
<evidence type="ECO:0000256" key="1">
    <source>
        <dbReference type="ARBA" id="ARBA00004141"/>
    </source>
</evidence>
<keyword evidence="2" id="KW-0813">Transport</keyword>
<feature type="transmembrane region" description="Helical" evidence="7">
    <location>
        <begin position="235"/>
        <end position="255"/>
    </location>
</feature>
<evidence type="ECO:0000256" key="7">
    <source>
        <dbReference type="SAM" id="Phobius"/>
    </source>
</evidence>
<protein>
    <recommendedName>
        <fullName evidence="8">Cyclic nucleotide-binding domain-containing protein</fullName>
    </recommendedName>
</protein>
<feature type="transmembrane region" description="Helical" evidence="7">
    <location>
        <begin position="12"/>
        <end position="33"/>
    </location>
</feature>
<dbReference type="PANTHER" id="PTHR10217">
    <property type="entry name" value="VOLTAGE AND LIGAND GATED POTASSIUM CHANNEL"/>
    <property type="match status" value="1"/>
</dbReference>
<dbReference type="EMBL" id="CAJNNV010008980">
    <property type="protein sequence ID" value="CAE8596869.1"/>
    <property type="molecule type" value="Genomic_DNA"/>
</dbReference>
<dbReference type="SUPFAM" id="SSF81324">
    <property type="entry name" value="Voltage-gated potassium channels"/>
    <property type="match status" value="1"/>
</dbReference>
<dbReference type="PANTHER" id="PTHR10217:SF435">
    <property type="entry name" value="POTASSIUM VOLTAGE-GATED CHANNEL PROTEIN EAG"/>
    <property type="match status" value="1"/>
</dbReference>
<evidence type="ECO:0000313" key="10">
    <source>
        <dbReference type="Proteomes" id="UP000654075"/>
    </source>
</evidence>
<feature type="domain" description="Cyclic nucleotide-binding" evidence="8">
    <location>
        <begin position="343"/>
        <end position="447"/>
    </location>
</feature>
<feature type="transmembrane region" description="Helical" evidence="7">
    <location>
        <begin position="159"/>
        <end position="180"/>
    </location>
</feature>
<dbReference type="GO" id="GO:0042391">
    <property type="term" value="P:regulation of membrane potential"/>
    <property type="evidence" value="ECO:0007669"/>
    <property type="project" value="TreeGrafter"/>
</dbReference>
<keyword evidence="3 7" id="KW-0812">Transmembrane</keyword>
<dbReference type="Pfam" id="PF00520">
    <property type="entry name" value="Ion_trans"/>
    <property type="match status" value="1"/>
</dbReference>
<reference evidence="9" key="1">
    <citation type="submission" date="2021-02" db="EMBL/GenBank/DDBJ databases">
        <authorList>
            <person name="Dougan E. K."/>
            <person name="Rhodes N."/>
            <person name="Thang M."/>
            <person name="Chan C."/>
        </authorList>
    </citation>
    <scope>NUCLEOTIDE SEQUENCE</scope>
</reference>
<proteinExistence type="predicted"/>
<keyword evidence="5" id="KW-0406">Ion transport</keyword>
<dbReference type="Proteomes" id="UP000654075">
    <property type="component" value="Unassembled WGS sequence"/>
</dbReference>
<evidence type="ECO:0000256" key="5">
    <source>
        <dbReference type="ARBA" id="ARBA00023065"/>
    </source>
</evidence>
<dbReference type="Pfam" id="PF00027">
    <property type="entry name" value="cNMP_binding"/>
    <property type="match status" value="1"/>
</dbReference>
<feature type="transmembrane region" description="Helical" evidence="7">
    <location>
        <begin position="53"/>
        <end position="82"/>
    </location>
</feature>
<organism evidence="9 10">
    <name type="scientific">Polarella glacialis</name>
    <name type="common">Dinoflagellate</name>
    <dbReference type="NCBI Taxonomy" id="89957"/>
    <lineage>
        <taxon>Eukaryota</taxon>
        <taxon>Sar</taxon>
        <taxon>Alveolata</taxon>
        <taxon>Dinophyceae</taxon>
        <taxon>Suessiales</taxon>
        <taxon>Suessiaceae</taxon>
        <taxon>Polarella</taxon>
    </lineage>
</organism>